<organism evidence="4 5">
    <name type="scientific">Paraconiothyrium brasiliense</name>
    <dbReference type="NCBI Taxonomy" id="300254"/>
    <lineage>
        <taxon>Eukaryota</taxon>
        <taxon>Fungi</taxon>
        <taxon>Dikarya</taxon>
        <taxon>Ascomycota</taxon>
        <taxon>Pezizomycotina</taxon>
        <taxon>Dothideomycetes</taxon>
        <taxon>Pleosporomycetidae</taxon>
        <taxon>Pleosporales</taxon>
        <taxon>Massarineae</taxon>
        <taxon>Didymosphaeriaceae</taxon>
        <taxon>Paraconiothyrium</taxon>
    </lineage>
</organism>
<proteinExistence type="inferred from homology"/>
<dbReference type="Gene3D" id="3.40.50.720">
    <property type="entry name" value="NAD(P)-binding Rossmann-like Domain"/>
    <property type="match status" value="1"/>
</dbReference>
<gene>
    <name evidence="4" type="ORF">SLS60_004306</name>
</gene>
<accession>A0ABR3RJY8</accession>
<dbReference type="SUPFAM" id="SSF51735">
    <property type="entry name" value="NAD(P)-binding Rossmann-fold domains"/>
    <property type="match status" value="1"/>
</dbReference>
<evidence type="ECO:0000313" key="5">
    <source>
        <dbReference type="Proteomes" id="UP001521785"/>
    </source>
</evidence>
<name>A0ABR3RJY8_9PLEO</name>
<evidence type="ECO:0000256" key="1">
    <source>
        <dbReference type="ARBA" id="ARBA00006484"/>
    </source>
</evidence>
<dbReference type="Pfam" id="PF00106">
    <property type="entry name" value="adh_short"/>
    <property type="match status" value="1"/>
</dbReference>
<evidence type="ECO:0000256" key="3">
    <source>
        <dbReference type="ARBA" id="ARBA00023002"/>
    </source>
</evidence>
<dbReference type="EMBL" id="JAKJXO020000005">
    <property type="protein sequence ID" value="KAL1604766.1"/>
    <property type="molecule type" value="Genomic_DNA"/>
</dbReference>
<dbReference type="InterPro" id="IPR036291">
    <property type="entry name" value="NAD(P)-bd_dom_sf"/>
</dbReference>
<dbReference type="InterPro" id="IPR002347">
    <property type="entry name" value="SDR_fam"/>
</dbReference>
<dbReference type="PANTHER" id="PTHR24320">
    <property type="entry name" value="RETINOL DEHYDROGENASE"/>
    <property type="match status" value="1"/>
</dbReference>
<evidence type="ECO:0000256" key="2">
    <source>
        <dbReference type="ARBA" id="ARBA00022857"/>
    </source>
</evidence>
<dbReference type="Proteomes" id="UP001521785">
    <property type="component" value="Unassembled WGS sequence"/>
</dbReference>
<keyword evidence="3" id="KW-0560">Oxidoreductase</keyword>
<protein>
    <submittedName>
        <fullName evidence="4">Secondary metabolism biosynthetic enzyme</fullName>
    </submittedName>
</protein>
<keyword evidence="5" id="KW-1185">Reference proteome</keyword>
<comment type="similarity">
    <text evidence="1">Belongs to the short-chain dehydrogenases/reductases (SDR) family.</text>
</comment>
<dbReference type="PRINTS" id="PR00081">
    <property type="entry name" value="GDHRDH"/>
</dbReference>
<keyword evidence="2" id="KW-0521">NADP</keyword>
<sequence length="328" mass="35644">MGAIKMGITYSLFFPPTPTLTEDNLLSQQGRVFIVTGGTSGIGFELCRILYHAQGTVYLTGRSEESARASNSRIEALSTAARGKLDFLEISLDDLSTIKPAVTRFLEKEDRLDVLFNNAGVSNPPVGSVSPQGHELQLATNCLGPYLFTQLLLPTLISTANKSPTGSVRVVWTGSIVVDLSAPTSGIDISDLSHPPKDQQKNYTTSKTGNWFLADDLARQAGSDGVLSICQNPGNLKSLLTRHMPRIVPLLVSPLLYHAKFGAYTELWSGLSPELTMEDGGKFVLPWGRLHPNSREDLLTAIKSKEEGGTGVAEEFLWFCKRETGAFK</sequence>
<dbReference type="PANTHER" id="PTHR24320:SF236">
    <property type="entry name" value="SHORT-CHAIN DEHYDROGENASE-RELATED"/>
    <property type="match status" value="1"/>
</dbReference>
<reference evidence="4 5" key="1">
    <citation type="submission" date="2024-02" db="EMBL/GenBank/DDBJ databases">
        <title>De novo assembly and annotation of 12 fungi associated with fruit tree decline syndrome in Ontario, Canada.</title>
        <authorList>
            <person name="Sulman M."/>
            <person name="Ellouze W."/>
            <person name="Ilyukhin E."/>
        </authorList>
    </citation>
    <scope>NUCLEOTIDE SEQUENCE [LARGE SCALE GENOMIC DNA]</scope>
    <source>
        <strain evidence="4 5">M42-189</strain>
    </source>
</reference>
<evidence type="ECO:0000313" key="4">
    <source>
        <dbReference type="EMBL" id="KAL1604766.1"/>
    </source>
</evidence>
<comment type="caution">
    <text evidence="4">The sequence shown here is derived from an EMBL/GenBank/DDBJ whole genome shotgun (WGS) entry which is preliminary data.</text>
</comment>